<dbReference type="InterPro" id="IPR016181">
    <property type="entry name" value="Acyl_CoA_acyltransferase"/>
</dbReference>
<accession>H3NLQ8</accession>
<dbReference type="Gene3D" id="3.40.630.30">
    <property type="match status" value="1"/>
</dbReference>
<dbReference type="HOGENOM" id="CLU_013985_34_9_9"/>
<dbReference type="PROSITE" id="PS51186">
    <property type="entry name" value="GNAT"/>
    <property type="match status" value="1"/>
</dbReference>
<name>H3NLQ8_9FIRM</name>
<dbReference type="eggNOG" id="COG0456">
    <property type="taxonomic scope" value="Bacteria"/>
</dbReference>
<evidence type="ECO:0000259" key="1">
    <source>
        <dbReference type="PROSITE" id="PS51186"/>
    </source>
</evidence>
<comment type="caution">
    <text evidence="2">The sequence shown here is derived from an EMBL/GenBank/DDBJ whole genome shotgun (WGS) entry which is preliminary data.</text>
</comment>
<evidence type="ECO:0000313" key="2">
    <source>
        <dbReference type="EMBL" id="EHR35715.1"/>
    </source>
</evidence>
<sequence length="146" mass="17155">MISFEYFKKENYNRLLEMLLAFFTSPALTDPLEEHIVINLLDDILEGKQNIDGIEIYYGDKLVGFGTLTSYYATEVAGKTVQFEDLYIEDVYRGKGIASEYFSRIMEKYPDAKRFRLEVEESNHRAIKLYERLDFAPICYLQMVNE</sequence>
<dbReference type="SUPFAM" id="SSF55729">
    <property type="entry name" value="Acyl-CoA N-acyltransferases (Nat)"/>
    <property type="match status" value="1"/>
</dbReference>
<protein>
    <recommendedName>
        <fullName evidence="1">N-acetyltransferase domain-containing protein</fullName>
    </recommendedName>
</protein>
<dbReference type="Proteomes" id="UP000004191">
    <property type="component" value="Unassembled WGS sequence"/>
</dbReference>
<dbReference type="CDD" id="cd04301">
    <property type="entry name" value="NAT_SF"/>
    <property type="match status" value="1"/>
</dbReference>
<dbReference type="GO" id="GO:0016747">
    <property type="term" value="F:acyltransferase activity, transferring groups other than amino-acyl groups"/>
    <property type="evidence" value="ECO:0007669"/>
    <property type="project" value="InterPro"/>
</dbReference>
<dbReference type="AlphaFoldDB" id="H3NLQ8"/>
<feature type="domain" description="N-acetyltransferase" evidence="1">
    <location>
        <begin position="2"/>
        <end position="146"/>
    </location>
</feature>
<dbReference type="PATRIC" id="fig|883114.3.peg.265"/>
<keyword evidence="3" id="KW-1185">Reference proteome</keyword>
<evidence type="ECO:0000313" key="3">
    <source>
        <dbReference type="Proteomes" id="UP000004191"/>
    </source>
</evidence>
<dbReference type="RefSeq" id="WP_005397202.1">
    <property type="nucleotide sequence ID" value="NZ_JH601088.1"/>
</dbReference>
<dbReference type="OrthoDB" id="95438at2"/>
<gene>
    <name evidence="2" type="ORF">HMPREF9709_00269</name>
</gene>
<dbReference type="InterPro" id="IPR000182">
    <property type="entry name" value="GNAT_dom"/>
</dbReference>
<organism evidence="2 3">
    <name type="scientific">Helcococcus kunzii ATCC 51366</name>
    <dbReference type="NCBI Taxonomy" id="883114"/>
    <lineage>
        <taxon>Bacteria</taxon>
        <taxon>Bacillati</taxon>
        <taxon>Bacillota</taxon>
        <taxon>Tissierellia</taxon>
        <taxon>Tissierellales</taxon>
        <taxon>Peptoniphilaceae</taxon>
        <taxon>Helcococcus</taxon>
    </lineage>
</organism>
<proteinExistence type="predicted"/>
<dbReference type="STRING" id="883114.HMPREF9709_00269"/>
<dbReference type="Pfam" id="PF00583">
    <property type="entry name" value="Acetyltransf_1"/>
    <property type="match status" value="1"/>
</dbReference>
<dbReference type="EMBL" id="AGEI01000010">
    <property type="protein sequence ID" value="EHR35715.1"/>
    <property type="molecule type" value="Genomic_DNA"/>
</dbReference>
<reference evidence="2 3" key="1">
    <citation type="submission" date="2012-01" db="EMBL/GenBank/DDBJ databases">
        <title>The Genome Sequence of Helcococcus kunzii ATCC 51366.</title>
        <authorList>
            <consortium name="The Broad Institute Genome Sequencing Platform"/>
            <person name="Earl A."/>
            <person name="Ward D."/>
            <person name="Feldgarden M."/>
            <person name="Gevers D."/>
            <person name="Huys G."/>
            <person name="Young S.K."/>
            <person name="Zeng Q."/>
            <person name="Gargeya S."/>
            <person name="Fitzgerald M."/>
            <person name="Haas B."/>
            <person name="Abouelleil A."/>
            <person name="Alvarado L."/>
            <person name="Arachchi H.M."/>
            <person name="Berlin A."/>
            <person name="Chapman S.B."/>
            <person name="Gearin G."/>
            <person name="Goldberg J."/>
            <person name="Griggs A."/>
            <person name="Gujja S."/>
            <person name="Hansen M."/>
            <person name="Heiman D."/>
            <person name="Howarth C."/>
            <person name="Larimer J."/>
            <person name="Lui A."/>
            <person name="MacDonald P.J.P."/>
            <person name="McCowen C."/>
            <person name="Montmayeur A."/>
            <person name="Murphy C."/>
            <person name="Neiman D."/>
            <person name="Pearson M."/>
            <person name="Priest M."/>
            <person name="Roberts A."/>
            <person name="Saif S."/>
            <person name="Shea T."/>
            <person name="Sisk P."/>
            <person name="Stolte C."/>
            <person name="Sykes S."/>
            <person name="Wortman J."/>
            <person name="Nusbaum C."/>
            <person name="Birren B."/>
        </authorList>
    </citation>
    <scope>NUCLEOTIDE SEQUENCE [LARGE SCALE GENOMIC DNA]</scope>
    <source>
        <strain evidence="2 3">ATCC 51366</strain>
    </source>
</reference>
<dbReference type="GeneID" id="96998288"/>